<protein>
    <submittedName>
        <fullName evidence="1">Uncharacterized protein</fullName>
    </submittedName>
</protein>
<proteinExistence type="predicted"/>
<sequence>MQWASTLALAWRRRQSLKVSALQFILKYSGERARCHFAIHDGGKWQRS</sequence>
<gene>
    <name evidence="1" type="ordered locus">PSTAB_3930</name>
</gene>
<evidence type="ECO:0000313" key="1">
    <source>
        <dbReference type="EMBL" id="AEJ07211.1"/>
    </source>
</evidence>
<organism evidence="1 2">
    <name type="scientific">Stutzerimonas stutzeri (strain ATCC 17588 / DSM 5190 / CCUG 11256 / JCM 5965 / LMG 11199 / NBRC 14165 / NCIMB 11358 / Stanier 221)</name>
    <name type="common">Pseudomonas stutzeri</name>
    <dbReference type="NCBI Taxonomy" id="96563"/>
    <lineage>
        <taxon>Bacteria</taxon>
        <taxon>Pseudomonadati</taxon>
        <taxon>Pseudomonadota</taxon>
        <taxon>Gammaproteobacteria</taxon>
        <taxon>Pseudomonadales</taxon>
        <taxon>Pseudomonadaceae</taxon>
        <taxon>Stutzerimonas</taxon>
    </lineage>
</organism>
<dbReference type="KEGG" id="psz:PSTAB_3930"/>
<name>F8H4W6_STUS2</name>
<reference evidence="2" key="3">
    <citation type="submission" date="2011-06" db="EMBL/GenBank/DDBJ databases">
        <title>Complete genome sequence of Pseudomonas stutzeri strain CGMCC 1.1803.</title>
        <authorList>
            <person name="Yan Y."/>
            <person name="Chen M."/>
            <person name="Lu W."/>
            <person name="Zhang W."/>
            <person name="Ping S."/>
            <person name="Lin M."/>
        </authorList>
    </citation>
    <scope>NUCLEOTIDE SEQUENCE [LARGE SCALE GENOMIC DNA]</scope>
    <source>
        <strain evidence="2">ATCC 17588 / DSM 5190 / CCUG 11256 / JCM 5965 / LMG 11199 / NCIMB 11358 / Stanier 221</strain>
    </source>
</reference>
<dbReference type="HOGENOM" id="CLU_3156959_0_0_6"/>
<evidence type="ECO:0000313" key="2">
    <source>
        <dbReference type="Proteomes" id="UP000008932"/>
    </source>
</evidence>
<dbReference type="Proteomes" id="UP000008932">
    <property type="component" value="Chromosome"/>
</dbReference>
<accession>F8H4W6</accession>
<dbReference type="EMBL" id="CP002881">
    <property type="protein sequence ID" value="AEJ07211.1"/>
    <property type="molecule type" value="Genomic_DNA"/>
</dbReference>
<reference evidence="1 2" key="1">
    <citation type="journal article" date="2011" name="J. Bacteriol.">
        <title>Complete Genome Sequence of the Type Strain Pseudomonas stutzeri CGMCC 1.1803.</title>
        <authorList>
            <person name="Chen M."/>
            <person name="Yan Y."/>
            <person name="Zhang W."/>
            <person name="Lu W."/>
            <person name="Wang J."/>
            <person name="Ping S."/>
            <person name="Lin M."/>
        </authorList>
    </citation>
    <scope>NUCLEOTIDE SEQUENCE [LARGE SCALE GENOMIC DNA]</scope>
    <source>
        <strain evidence="2">ATCC 17588 / DSM 5190 / CCUG 11256 / JCM 5965 / LMG 11199 / NCIMB 11358 / Stanier 221</strain>
    </source>
</reference>
<reference key="2">
    <citation type="submission" date="2011-06" db="EMBL/GenBank/DDBJ databases">
        <title>Complete Genome Sequence of Pseudomonas stutzeri Strain CGMCC 1.1803.</title>
        <authorList>
            <person name="Yan Y."/>
            <person name="Chen M."/>
            <person name="Lu W."/>
            <person name="Zhang W."/>
            <person name="Ping S."/>
            <person name="Lin M."/>
        </authorList>
    </citation>
    <scope>NUCLEOTIDE SEQUENCE</scope>
    <source>
        <strain>ATCC 17588</strain>
    </source>
</reference>
<dbReference type="AlphaFoldDB" id="F8H4W6"/>